<keyword evidence="2" id="KW-1185">Reference proteome</keyword>
<name>A0ACB9Z2F3_9PEZI</name>
<protein>
    <submittedName>
        <fullName evidence="1">Rhodanese-like protein</fullName>
    </submittedName>
</protein>
<reference evidence="1 2" key="1">
    <citation type="journal article" date="2022" name="New Phytol.">
        <title>Ecological generalism drives hyperdiversity of secondary metabolite gene clusters in xylarialean endophytes.</title>
        <authorList>
            <person name="Franco M.E.E."/>
            <person name="Wisecaver J.H."/>
            <person name="Arnold A.E."/>
            <person name="Ju Y.M."/>
            <person name="Slot J.C."/>
            <person name="Ahrendt S."/>
            <person name="Moore L.P."/>
            <person name="Eastman K.E."/>
            <person name="Scott K."/>
            <person name="Konkel Z."/>
            <person name="Mondo S.J."/>
            <person name="Kuo A."/>
            <person name="Hayes R.D."/>
            <person name="Haridas S."/>
            <person name="Andreopoulos B."/>
            <person name="Riley R."/>
            <person name="LaButti K."/>
            <person name="Pangilinan J."/>
            <person name="Lipzen A."/>
            <person name="Amirebrahimi M."/>
            <person name="Yan J."/>
            <person name="Adam C."/>
            <person name="Keymanesh K."/>
            <person name="Ng V."/>
            <person name="Louie K."/>
            <person name="Northen T."/>
            <person name="Drula E."/>
            <person name="Henrissat B."/>
            <person name="Hsieh H.M."/>
            <person name="Youens-Clark K."/>
            <person name="Lutzoni F."/>
            <person name="Miadlikowska J."/>
            <person name="Eastwood D.C."/>
            <person name="Hamelin R.C."/>
            <person name="Grigoriev I.V."/>
            <person name="U'Ren J.M."/>
        </authorList>
    </citation>
    <scope>NUCLEOTIDE SEQUENCE [LARGE SCALE GENOMIC DNA]</scope>
    <source>
        <strain evidence="1 2">CBS 119005</strain>
    </source>
</reference>
<organism evidence="1 2">
    <name type="scientific">Hypoxylon rubiginosum</name>
    <dbReference type="NCBI Taxonomy" id="110542"/>
    <lineage>
        <taxon>Eukaryota</taxon>
        <taxon>Fungi</taxon>
        <taxon>Dikarya</taxon>
        <taxon>Ascomycota</taxon>
        <taxon>Pezizomycotina</taxon>
        <taxon>Sordariomycetes</taxon>
        <taxon>Xylariomycetidae</taxon>
        <taxon>Xylariales</taxon>
        <taxon>Hypoxylaceae</taxon>
        <taxon>Hypoxylon</taxon>
    </lineage>
</organism>
<evidence type="ECO:0000313" key="1">
    <source>
        <dbReference type="EMBL" id="KAI4865639.1"/>
    </source>
</evidence>
<accession>A0ACB9Z2F3</accession>
<proteinExistence type="predicted"/>
<gene>
    <name evidence="1" type="ORF">F4820DRAFT_284406</name>
</gene>
<dbReference type="EMBL" id="MU393469">
    <property type="protein sequence ID" value="KAI4865639.1"/>
    <property type="molecule type" value="Genomic_DNA"/>
</dbReference>
<comment type="caution">
    <text evidence="1">The sequence shown here is derived from an EMBL/GenBank/DDBJ whole genome shotgun (WGS) entry which is preliminary data.</text>
</comment>
<evidence type="ECO:0000313" key="2">
    <source>
        <dbReference type="Proteomes" id="UP001497700"/>
    </source>
</evidence>
<dbReference type="Proteomes" id="UP001497700">
    <property type="component" value="Unassembled WGS sequence"/>
</dbReference>
<sequence length="216" mass="22723">MASRRIALSAALRGCSSSSSTAAATTPPRVLRATFATASSPSTLQQAATTTKSRMTTIARPVVVGRGSAAHRGGARSLGVRWSSSDTPPGTKIWSFEEIQALTSTPPSSSPSSKPRVTLIDVREPSELAQTGRIPGALNVPVASAPDSFHVPPDEFEDRYGVPRPDPAGSELVFYCKAGVRSRAAATIAREAGYANVGEYPGSWIDWVERGGKVER</sequence>